<evidence type="ECO:0000256" key="1">
    <source>
        <dbReference type="SAM" id="MobiDB-lite"/>
    </source>
</evidence>
<keyword evidence="2" id="KW-0812">Transmembrane</keyword>
<feature type="transmembrane region" description="Helical" evidence="2">
    <location>
        <begin position="125"/>
        <end position="148"/>
    </location>
</feature>
<proteinExistence type="predicted"/>
<dbReference type="PANTHER" id="PTHR40465">
    <property type="entry name" value="CHROMOSOME 1, WHOLE GENOME SHOTGUN SEQUENCE"/>
    <property type="match status" value="1"/>
</dbReference>
<feature type="domain" description="DUF6534" evidence="3">
    <location>
        <begin position="175"/>
        <end position="262"/>
    </location>
</feature>
<feature type="region of interest" description="Disordered" evidence="1">
    <location>
        <begin position="290"/>
        <end position="355"/>
    </location>
</feature>
<dbReference type="PANTHER" id="PTHR40465:SF1">
    <property type="entry name" value="DUF6534 DOMAIN-CONTAINING PROTEIN"/>
    <property type="match status" value="1"/>
</dbReference>
<sequence>MAPIDTPVPPIPYCGPLLIGALLAWLLAGVFLSQLIRYSQYTGPTDRIYVKALVAVVALTHLLQIIFVAHKVWWALVLGFVNPMNFVKQSVTAPATLILNGFESLLFQVFFAWRIFAMTGKARTVIPLSILIISLSIVQFGASLGVAVDFIAVGLDSNALQAKYQMPMILYLTTSMVTDVIITISMTAFLQRYKMNTHYTPTKGLLSTLIVNTIETGFIVTAFSGVNLIVCLTTQGLIGAAFQYVIGGVYAVALMATLNRRETHRQSLDSGSDPTPNPNAFDLSVLDASPYEKSSTQGGDSFGRTATTSERRMSLQMPMVTVTRKHETRLDRSQFLGSVSTDETLEEGGKRVHPQ</sequence>
<evidence type="ECO:0000259" key="3">
    <source>
        <dbReference type="Pfam" id="PF20152"/>
    </source>
</evidence>
<dbReference type="AlphaFoldDB" id="A0A8H6IEN7"/>
<keyword evidence="2" id="KW-1133">Transmembrane helix</keyword>
<reference evidence="4 5" key="1">
    <citation type="submission" date="2020-07" db="EMBL/GenBank/DDBJ databases">
        <title>Comparative genomics of pyrophilous fungi reveals a link between fire events and developmental genes.</title>
        <authorList>
            <consortium name="DOE Joint Genome Institute"/>
            <person name="Steindorff A.S."/>
            <person name="Carver A."/>
            <person name="Calhoun S."/>
            <person name="Stillman K."/>
            <person name="Liu H."/>
            <person name="Lipzen A."/>
            <person name="Pangilinan J."/>
            <person name="Labutti K."/>
            <person name="Bruns T.D."/>
            <person name="Grigoriev I.V."/>
        </authorList>
    </citation>
    <scope>NUCLEOTIDE SEQUENCE [LARGE SCALE GENOMIC DNA]</scope>
    <source>
        <strain evidence="4 5">CBS 144469</strain>
    </source>
</reference>
<feature type="transmembrane region" description="Helical" evidence="2">
    <location>
        <begin position="168"/>
        <end position="189"/>
    </location>
</feature>
<protein>
    <recommendedName>
        <fullName evidence="3">DUF6534 domain-containing protein</fullName>
    </recommendedName>
</protein>
<organism evidence="4 5">
    <name type="scientific">Ephemerocybe angulata</name>
    <dbReference type="NCBI Taxonomy" id="980116"/>
    <lineage>
        <taxon>Eukaryota</taxon>
        <taxon>Fungi</taxon>
        <taxon>Dikarya</taxon>
        <taxon>Basidiomycota</taxon>
        <taxon>Agaricomycotina</taxon>
        <taxon>Agaricomycetes</taxon>
        <taxon>Agaricomycetidae</taxon>
        <taxon>Agaricales</taxon>
        <taxon>Agaricineae</taxon>
        <taxon>Psathyrellaceae</taxon>
        <taxon>Ephemerocybe</taxon>
    </lineage>
</organism>
<gene>
    <name evidence="4" type="ORF">DFP72DRAFT_416145</name>
</gene>
<feature type="transmembrane region" description="Helical" evidence="2">
    <location>
        <begin position="93"/>
        <end position="113"/>
    </location>
</feature>
<evidence type="ECO:0000256" key="2">
    <source>
        <dbReference type="SAM" id="Phobius"/>
    </source>
</evidence>
<feature type="compositionally biased region" description="Polar residues" evidence="1">
    <location>
        <begin position="292"/>
        <end position="308"/>
    </location>
</feature>
<feature type="transmembrane region" description="Helical" evidence="2">
    <location>
        <begin position="209"/>
        <end position="230"/>
    </location>
</feature>
<dbReference type="OrthoDB" id="2535105at2759"/>
<comment type="caution">
    <text evidence="4">The sequence shown here is derived from an EMBL/GenBank/DDBJ whole genome shotgun (WGS) entry which is preliminary data.</text>
</comment>
<evidence type="ECO:0000313" key="4">
    <source>
        <dbReference type="EMBL" id="KAF6764185.1"/>
    </source>
</evidence>
<keyword evidence="2" id="KW-0472">Membrane</keyword>
<keyword evidence="5" id="KW-1185">Reference proteome</keyword>
<dbReference type="Proteomes" id="UP000521943">
    <property type="component" value="Unassembled WGS sequence"/>
</dbReference>
<dbReference type="EMBL" id="JACGCI010000004">
    <property type="protein sequence ID" value="KAF6764185.1"/>
    <property type="molecule type" value="Genomic_DNA"/>
</dbReference>
<name>A0A8H6IEN7_9AGAR</name>
<feature type="transmembrane region" description="Helical" evidence="2">
    <location>
        <begin position="48"/>
        <end position="73"/>
    </location>
</feature>
<dbReference type="Pfam" id="PF20152">
    <property type="entry name" value="DUF6534"/>
    <property type="match status" value="1"/>
</dbReference>
<dbReference type="InterPro" id="IPR045339">
    <property type="entry name" value="DUF6534"/>
</dbReference>
<accession>A0A8H6IEN7</accession>
<feature type="transmembrane region" description="Helical" evidence="2">
    <location>
        <begin position="236"/>
        <end position="258"/>
    </location>
</feature>
<evidence type="ECO:0000313" key="5">
    <source>
        <dbReference type="Proteomes" id="UP000521943"/>
    </source>
</evidence>
<feature type="transmembrane region" description="Helical" evidence="2">
    <location>
        <begin position="17"/>
        <end position="36"/>
    </location>
</feature>